<keyword evidence="1" id="KW-0732">Signal</keyword>
<evidence type="ECO:0000313" key="2">
    <source>
        <dbReference type="EMBL" id="MDO3396772.1"/>
    </source>
</evidence>
<evidence type="ECO:0000256" key="1">
    <source>
        <dbReference type="SAM" id="SignalP"/>
    </source>
</evidence>
<feature type="signal peptide" evidence="1">
    <location>
        <begin position="1"/>
        <end position="20"/>
    </location>
</feature>
<gene>
    <name evidence="2" type="ORF">QWJ41_13665</name>
</gene>
<dbReference type="Proteomes" id="UP001168363">
    <property type="component" value="Unassembled WGS sequence"/>
</dbReference>
<name>A0ABT8TS37_9ACTN</name>
<protein>
    <recommendedName>
        <fullName evidence="4">Ig-like domain (Group 3)</fullName>
    </recommendedName>
</protein>
<organism evidence="2 3">
    <name type="scientific">Nocardioides cremeus</name>
    <dbReference type="NCBI Taxonomy" id="3058044"/>
    <lineage>
        <taxon>Bacteria</taxon>
        <taxon>Bacillati</taxon>
        <taxon>Actinomycetota</taxon>
        <taxon>Actinomycetes</taxon>
        <taxon>Propionibacteriales</taxon>
        <taxon>Nocardioidaceae</taxon>
        <taxon>Nocardioides</taxon>
    </lineage>
</organism>
<reference evidence="2" key="1">
    <citation type="submission" date="2023-06" db="EMBL/GenBank/DDBJ databases">
        <title>Genome sequence of Nocardioides sp. SOB44.</title>
        <authorList>
            <person name="Zhang G."/>
        </authorList>
    </citation>
    <scope>NUCLEOTIDE SEQUENCE</scope>
    <source>
        <strain evidence="2">SOB44</strain>
    </source>
</reference>
<keyword evidence="3" id="KW-1185">Reference proteome</keyword>
<dbReference type="EMBL" id="JAULSC010000014">
    <property type="protein sequence ID" value="MDO3396772.1"/>
    <property type="molecule type" value="Genomic_DNA"/>
</dbReference>
<accession>A0ABT8TS37</accession>
<comment type="caution">
    <text evidence="2">The sequence shown here is derived from an EMBL/GenBank/DDBJ whole genome shotgun (WGS) entry which is preliminary data.</text>
</comment>
<evidence type="ECO:0008006" key="4">
    <source>
        <dbReference type="Google" id="ProtNLM"/>
    </source>
</evidence>
<sequence>MLSALLLAALLLGVTAPVSAEETDAARTGSRSATVVFPDIEGINPDKDEYVVEVIDNEYESLHAEWRGHRTPLALEGPTVVELPDDNAGRVVVTGCTQGSCAEVAQSGRLVVMRSLPASWDGKVRVAQGAVSVLVDLAVRLPRVEGTVAWELLATDGSGPVASGETTYETRHTTSRGGLVFALEVPPGLPEGRHDLRAQLVGSYPEHGELAGEVTGAVVIDRTAPAIEALALSNDTVYPPYDGYLDSTRIKVTAPREAVGGSWHVENAVGEIVDRGILRERRGTDRLIGNWHGNVFDDSEGTVPAPAGEYEVHATAVDKAGNHSEAARVPVTTVSQRRVKRSFDLRLRPTDAELQRWVGRCSRLKSPSSRRTAGSIGLYSNLRCDKPDEGLVATVNGVYLPPSADGHYRNLELTITGGRSKRHRNGALAYLVAYVENPKGRLKGRTQLGRRHRAWSVDRFGDKMVHDRDERPYVIWHVALSEGSRYDVDEYRVRGRYHALVDVPTD</sequence>
<feature type="chain" id="PRO_5046549081" description="Ig-like domain (Group 3)" evidence="1">
    <location>
        <begin position="21"/>
        <end position="506"/>
    </location>
</feature>
<evidence type="ECO:0000313" key="3">
    <source>
        <dbReference type="Proteomes" id="UP001168363"/>
    </source>
</evidence>
<proteinExistence type="predicted"/>